<dbReference type="PANTHER" id="PTHR33908:SF11">
    <property type="entry name" value="MEMBRANE PROTEIN"/>
    <property type="match status" value="1"/>
</dbReference>
<evidence type="ECO:0000256" key="1">
    <source>
        <dbReference type="ARBA" id="ARBA00004651"/>
    </source>
</evidence>
<keyword evidence="4" id="KW-0808">Transferase</keyword>
<dbReference type="GO" id="GO:0009103">
    <property type="term" value="P:lipopolysaccharide biosynthetic process"/>
    <property type="evidence" value="ECO:0007669"/>
    <property type="project" value="UniProtKB-ARBA"/>
</dbReference>
<evidence type="ECO:0000313" key="10">
    <source>
        <dbReference type="EMBL" id="MBB5887890.1"/>
    </source>
</evidence>
<dbReference type="PANTHER" id="PTHR33908">
    <property type="entry name" value="MANNOSYLTRANSFERASE YKCB-RELATED"/>
    <property type="match status" value="1"/>
</dbReference>
<feature type="transmembrane region" description="Helical" evidence="8">
    <location>
        <begin position="197"/>
        <end position="217"/>
    </location>
</feature>
<dbReference type="InterPro" id="IPR050297">
    <property type="entry name" value="LipidA_mod_glycosyltrf_83"/>
</dbReference>
<gene>
    <name evidence="10" type="ORF">HNQ37_000769</name>
</gene>
<feature type="transmembrane region" description="Helical" evidence="8">
    <location>
        <begin position="86"/>
        <end position="106"/>
    </location>
</feature>
<keyword evidence="3" id="KW-0328">Glycosyltransferase</keyword>
<comment type="subcellular location">
    <subcellularLocation>
        <location evidence="1">Cell membrane</location>
        <topology evidence="1">Multi-pass membrane protein</topology>
    </subcellularLocation>
</comment>
<comment type="caution">
    <text evidence="10">The sequence shown here is derived from an EMBL/GenBank/DDBJ whole genome shotgun (WGS) entry which is preliminary data.</text>
</comment>
<keyword evidence="6 8" id="KW-1133">Transmembrane helix</keyword>
<dbReference type="Pfam" id="PF13231">
    <property type="entry name" value="PMT_2"/>
    <property type="match status" value="1"/>
</dbReference>
<feature type="domain" description="Glycosyltransferase RgtA/B/C/D-like" evidence="9">
    <location>
        <begin position="168"/>
        <end position="299"/>
    </location>
</feature>
<feature type="transmembrane region" description="Helical" evidence="8">
    <location>
        <begin position="253"/>
        <end position="283"/>
    </location>
</feature>
<feature type="transmembrane region" description="Helical" evidence="8">
    <location>
        <begin position="489"/>
        <end position="506"/>
    </location>
</feature>
<feature type="transmembrane region" description="Helical" evidence="8">
    <location>
        <begin position="224"/>
        <end position="241"/>
    </location>
</feature>
<accession>A0A841C9L7</accession>
<dbReference type="Proteomes" id="UP000562464">
    <property type="component" value="Unassembled WGS sequence"/>
</dbReference>
<dbReference type="EMBL" id="JACHHV010000009">
    <property type="protein sequence ID" value="MBB5887890.1"/>
    <property type="molecule type" value="Genomic_DNA"/>
</dbReference>
<keyword evidence="11" id="KW-1185">Reference proteome</keyword>
<evidence type="ECO:0000256" key="2">
    <source>
        <dbReference type="ARBA" id="ARBA00022475"/>
    </source>
</evidence>
<keyword evidence="2" id="KW-1003">Cell membrane</keyword>
<evidence type="ECO:0000313" key="11">
    <source>
        <dbReference type="Proteomes" id="UP000562464"/>
    </source>
</evidence>
<reference evidence="10 11" key="1">
    <citation type="submission" date="2020-08" db="EMBL/GenBank/DDBJ databases">
        <title>Genomic Encyclopedia of Type Strains, Phase IV (KMG-IV): sequencing the most valuable type-strain genomes for metagenomic binning, comparative biology and taxonomic classification.</title>
        <authorList>
            <person name="Goeker M."/>
        </authorList>
    </citation>
    <scope>NUCLEOTIDE SEQUENCE [LARGE SCALE GENOMIC DNA]</scope>
    <source>
        <strain evidence="10 11">DSM 14925</strain>
    </source>
</reference>
<feature type="transmembrane region" description="Helical" evidence="8">
    <location>
        <begin position="169"/>
        <end position="191"/>
    </location>
</feature>
<protein>
    <recommendedName>
        <fullName evidence="9">Glycosyltransferase RgtA/B/C/D-like domain-containing protein</fullName>
    </recommendedName>
</protein>
<dbReference type="GO" id="GO:0005886">
    <property type="term" value="C:plasma membrane"/>
    <property type="evidence" value="ECO:0007669"/>
    <property type="project" value="UniProtKB-SubCell"/>
</dbReference>
<feature type="transmembrane region" description="Helical" evidence="8">
    <location>
        <begin position="45"/>
        <end position="66"/>
    </location>
</feature>
<feature type="transmembrane region" description="Helical" evidence="8">
    <location>
        <begin position="16"/>
        <end position="33"/>
    </location>
</feature>
<feature type="transmembrane region" description="Helical" evidence="8">
    <location>
        <begin position="466"/>
        <end position="483"/>
    </location>
</feature>
<keyword evidence="5 8" id="KW-0812">Transmembrane</keyword>
<evidence type="ECO:0000256" key="5">
    <source>
        <dbReference type="ARBA" id="ARBA00022692"/>
    </source>
</evidence>
<organism evidence="10 11">
    <name type="scientific">Lactovum miscens</name>
    <dbReference type="NCBI Taxonomy" id="190387"/>
    <lineage>
        <taxon>Bacteria</taxon>
        <taxon>Bacillati</taxon>
        <taxon>Bacillota</taxon>
        <taxon>Bacilli</taxon>
        <taxon>Lactobacillales</taxon>
        <taxon>Streptococcaceae</taxon>
        <taxon>Lactovum</taxon>
    </lineage>
</organism>
<evidence type="ECO:0000256" key="4">
    <source>
        <dbReference type="ARBA" id="ARBA00022679"/>
    </source>
</evidence>
<name>A0A841C9L7_9LACT</name>
<evidence type="ECO:0000256" key="3">
    <source>
        <dbReference type="ARBA" id="ARBA00022676"/>
    </source>
</evidence>
<dbReference type="GO" id="GO:0016763">
    <property type="term" value="F:pentosyltransferase activity"/>
    <property type="evidence" value="ECO:0007669"/>
    <property type="project" value="TreeGrafter"/>
</dbReference>
<evidence type="ECO:0000256" key="8">
    <source>
        <dbReference type="SAM" id="Phobius"/>
    </source>
</evidence>
<keyword evidence="7 8" id="KW-0472">Membrane</keyword>
<evidence type="ECO:0000256" key="7">
    <source>
        <dbReference type="ARBA" id="ARBA00023136"/>
    </source>
</evidence>
<feature type="transmembrane region" description="Helical" evidence="8">
    <location>
        <begin position="290"/>
        <end position="312"/>
    </location>
</feature>
<dbReference type="InterPro" id="IPR038731">
    <property type="entry name" value="RgtA/B/C-like"/>
</dbReference>
<evidence type="ECO:0000256" key="6">
    <source>
        <dbReference type="ARBA" id="ARBA00022989"/>
    </source>
</evidence>
<dbReference type="AlphaFoldDB" id="A0A841C9L7"/>
<proteinExistence type="predicted"/>
<evidence type="ECO:0000259" key="9">
    <source>
        <dbReference type="Pfam" id="PF13231"/>
    </source>
</evidence>
<dbReference type="RefSeq" id="WP_183539454.1">
    <property type="nucleotide sequence ID" value="NZ_JACHHV010000009.1"/>
</dbReference>
<sequence>MNTLIKDLTHPKRISIFWWTAFVLTVIGINTYTVSQTPKWSEKYITAFILGNICIFVSAAFIYFLYQIAKFLPSLSNEKHIKFYRVSFIVLVFSLLVFPFILIIHVPDSAHNWDFFEVFNLTSQLHGTSFQNLPMTENERLYFLRYANNQFFGLLYNYIFAPFNITAKIWLTTFISAIFTTISVMAGSLIIKKISNVKMALMYNLVAFGFLPFYLYGAELYTDTASLPFAILGVLFIVYAIKSDSTRKQVLWWSVAGVVIFFGYYIKPTVAIPLVAAVLFLFLNKKWKKLLIMLPLSFILFLGMHEVVNLTIATEPAFSQKNNNRYNMPLMHWITMSFAPKNHWGGFDSNILAYSESFTNKSAKQAGDIKLFISNLKKQGIPGVILQLCRKILYTWFNGDLSDFFYTYHHQNPFIAKYFDWTKPNEGNVTGWILIKTAQTLLWIFMVPLMWYEIALSIFKNYKTEWFILGLSIAGLSGFLLIWEANSRYLYNFSPIIIIMAVKGLFDLLERKVPKNELPK</sequence>